<dbReference type="Pfam" id="PF07715">
    <property type="entry name" value="Plug"/>
    <property type="match status" value="1"/>
</dbReference>
<evidence type="ECO:0000256" key="8">
    <source>
        <dbReference type="SAM" id="SignalP"/>
    </source>
</evidence>
<feature type="domain" description="TonB-dependent receptor plug" evidence="9">
    <location>
        <begin position="121"/>
        <end position="225"/>
    </location>
</feature>
<evidence type="ECO:0000313" key="11">
    <source>
        <dbReference type="Proteomes" id="UP001236507"/>
    </source>
</evidence>
<reference evidence="10 11" key="1">
    <citation type="submission" date="2023-05" db="EMBL/GenBank/DDBJ databases">
        <title>Novel species of genus Flectobacillus isolated from stream in China.</title>
        <authorList>
            <person name="Lu H."/>
        </authorList>
    </citation>
    <scope>NUCLEOTIDE SEQUENCE [LARGE SCALE GENOMIC DNA]</scope>
    <source>
        <strain evidence="10 11">KCTC 42575</strain>
    </source>
</reference>
<evidence type="ECO:0000256" key="6">
    <source>
        <dbReference type="ARBA" id="ARBA00023237"/>
    </source>
</evidence>
<dbReference type="InterPro" id="IPR037066">
    <property type="entry name" value="Plug_dom_sf"/>
</dbReference>
<comment type="similarity">
    <text evidence="7">Belongs to the TonB-dependent receptor family.</text>
</comment>
<dbReference type="Gene3D" id="2.60.40.1120">
    <property type="entry name" value="Carboxypeptidase-like, regulatory domain"/>
    <property type="match status" value="1"/>
</dbReference>
<dbReference type="RefSeq" id="WP_283345530.1">
    <property type="nucleotide sequence ID" value="NZ_JASHIF010000016.1"/>
</dbReference>
<feature type="signal peptide" evidence="8">
    <location>
        <begin position="1"/>
        <end position="27"/>
    </location>
</feature>
<dbReference type="EMBL" id="JASHIF010000016">
    <property type="protein sequence ID" value="MDI9860963.1"/>
    <property type="molecule type" value="Genomic_DNA"/>
</dbReference>
<dbReference type="SUPFAM" id="SSF49464">
    <property type="entry name" value="Carboxypeptidase regulatory domain-like"/>
    <property type="match status" value="1"/>
</dbReference>
<keyword evidence="4 7" id="KW-0812">Transmembrane</keyword>
<keyword evidence="6 7" id="KW-0998">Cell outer membrane</keyword>
<dbReference type="InterPro" id="IPR012910">
    <property type="entry name" value="Plug_dom"/>
</dbReference>
<keyword evidence="11" id="KW-1185">Reference proteome</keyword>
<name>A0ABT6YBJ8_9BACT</name>
<keyword evidence="5 7" id="KW-0472">Membrane</keyword>
<evidence type="ECO:0000256" key="4">
    <source>
        <dbReference type="ARBA" id="ARBA00022692"/>
    </source>
</evidence>
<keyword evidence="3 7" id="KW-1134">Transmembrane beta strand</keyword>
<dbReference type="Pfam" id="PF13715">
    <property type="entry name" value="CarbopepD_reg_2"/>
    <property type="match status" value="1"/>
</dbReference>
<dbReference type="InterPro" id="IPR023996">
    <property type="entry name" value="TonB-dep_OMP_SusC/RagA"/>
</dbReference>
<protein>
    <submittedName>
        <fullName evidence="10">TonB-dependent receptor</fullName>
    </submittedName>
</protein>
<comment type="caution">
    <text evidence="10">The sequence shown here is derived from an EMBL/GenBank/DDBJ whole genome shotgun (WGS) entry which is preliminary data.</text>
</comment>
<evidence type="ECO:0000259" key="9">
    <source>
        <dbReference type="Pfam" id="PF07715"/>
    </source>
</evidence>
<evidence type="ECO:0000256" key="1">
    <source>
        <dbReference type="ARBA" id="ARBA00004571"/>
    </source>
</evidence>
<dbReference type="Gene3D" id="2.170.130.10">
    <property type="entry name" value="TonB-dependent receptor, plug domain"/>
    <property type="match status" value="1"/>
</dbReference>
<proteinExistence type="inferred from homology"/>
<keyword evidence="8" id="KW-0732">Signal</keyword>
<comment type="subcellular location">
    <subcellularLocation>
        <location evidence="1 7">Cell outer membrane</location>
        <topology evidence="1 7">Multi-pass membrane protein</topology>
    </subcellularLocation>
</comment>
<keyword evidence="2 7" id="KW-0813">Transport</keyword>
<dbReference type="NCBIfam" id="TIGR04056">
    <property type="entry name" value="OMP_RagA_SusC"/>
    <property type="match status" value="1"/>
</dbReference>
<evidence type="ECO:0000256" key="5">
    <source>
        <dbReference type="ARBA" id="ARBA00023136"/>
    </source>
</evidence>
<feature type="chain" id="PRO_5046272443" evidence="8">
    <location>
        <begin position="28"/>
        <end position="1080"/>
    </location>
</feature>
<evidence type="ECO:0000256" key="2">
    <source>
        <dbReference type="ARBA" id="ARBA00022448"/>
    </source>
</evidence>
<sequence length="1080" mass="116309">MKNKLLNYFKHVCVLSVMLLYAVSTVAQDKKVTGKVVGVDNQGIPGVSIMIKGTRTGTTTDANGSFSINSKSSSDVLLFSGIGYKSKEVSVGGQSSISVTLSEDISALEEVIVTGYATTNKKESTAAISTVKAKDLTAVPSGNVEQQLQGRVSGVTVITNGQPGTSSIIRVRGFGALGGNEPLYVVDGVPVGSTDFLSPGDIETTTVLKDAAAASIYGARAANGVIVYTTKKGTKKARKMEVSYDGLFGFTDPNVAGAPKMLSPQEQADWTQQAYRNNAAANGTAVQYNHPQYGTSAQATLPDYLYATGYGSGIRGTVDINAIRAAYAANPGNTFLIKPNVAGTNWYQAITRSAPIQRHNLGFSGGTETSRYYIGLSMQNQDGILLSNNYKRYSFRANTEFDLSKRVRIGENLQFTYRAVVGQAGGNNGLGIADSESEVLSAYRMPTVIPVYDELGNFASTIAAGFNNPRNPVRRLLLNNGNDGNFNANGFGNIYVEVDPIDNLTLRSSIGGQYNNYAYRDYNYKYLGDSEPEASNTFSEGSGYAFSWVFTNTASYKLKVDKHAATIFGGIEALNTGKGRAISGSGINPFSMDLDYVNLSVVSNPQVNSNLFSGVNFYSLFGKVDYSFNDKYYVTALVRRDGSSRFGANSRIGVFPAFSAAWRVTSEDFMKDIPFISDLKIRGGWGQMGNSNNVDPNNQYSLYASDKGSSYYPISGTNNGADAGFYRSRIGNPDAKWETAVTTNIGFDATLLNGKFEVVFDWWRKDTKDLLFQVPLPGVVGSSASPPSVNIASMMNSGIDFQIINKGKLTKDLKYDLTWNSSFLKNEITSLAPNVKYFEGNAYRGISPIRNAVGQSISSFFGYEVIGYFASADEVKSSPAQDGAGVGRFKYKDLNGDGKITPDDRTFIGSPVPTYTGGINIGLQYKNFDFSTYIYTSLGGKIFNMSKWFTDFFGTFEGSGKGVRAKDSWTPALGNSALAPIWESASNLSTSGASNSWYVEDGSYVRMQNLSVGYNVPKAALTKLGLSRARISVSANNIFTITKYKGLDPGVGGAVDTNFGIDVGNYPVTRSFNVGLNLGF</sequence>
<dbReference type="Proteomes" id="UP001236507">
    <property type="component" value="Unassembled WGS sequence"/>
</dbReference>
<dbReference type="NCBIfam" id="TIGR04057">
    <property type="entry name" value="SusC_RagA_signa"/>
    <property type="match status" value="1"/>
</dbReference>
<evidence type="ECO:0000313" key="10">
    <source>
        <dbReference type="EMBL" id="MDI9860963.1"/>
    </source>
</evidence>
<gene>
    <name evidence="10" type="ORF">QM524_17235</name>
</gene>
<evidence type="ECO:0000256" key="7">
    <source>
        <dbReference type="PROSITE-ProRule" id="PRU01360"/>
    </source>
</evidence>
<dbReference type="InterPro" id="IPR008969">
    <property type="entry name" value="CarboxyPept-like_regulatory"/>
</dbReference>
<dbReference type="Gene3D" id="2.40.170.20">
    <property type="entry name" value="TonB-dependent receptor, beta-barrel domain"/>
    <property type="match status" value="1"/>
</dbReference>
<dbReference type="InterPro" id="IPR039426">
    <property type="entry name" value="TonB-dep_rcpt-like"/>
</dbReference>
<evidence type="ECO:0000256" key="3">
    <source>
        <dbReference type="ARBA" id="ARBA00022452"/>
    </source>
</evidence>
<dbReference type="SUPFAM" id="SSF56935">
    <property type="entry name" value="Porins"/>
    <property type="match status" value="1"/>
</dbReference>
<organism evidence="10 11">
    <name type="scientific">Flectobacillus roseus</name>
    <dbReference type="NCBI Taxonomy" id="502259"/>
    <lineage>
        <taxon>Bacteria</taxon>
        <taxon>Pseudomonadati</taxon>
        <taxon>Bacteroidota</taxon>
        <taxon>Cytophagia</taxon>
        <taxon>Cytophagales</taxon>
        <taxon>Flectobacillaceae</taxon>
        <taxon>Flectobacillus</taxon>
    </lineage>
</organism>
<dbReference type="InterPro" id="IPR023997">
    <property type="entry name" value="TonB-dep_OMP_SusC/RagA_CS"/>
</dbReference>
<dbReference type="InterPro" id="IPR036942">
    <property type="entry name" value="Beta-barrel_TonB_sf"/>
</dbReference>
<keyword evidence="10" id="KW-0675">Receptor</keyword>
<accession>A0ABT6YBJ8</accession>
<dbReference type="PROSITE" id="PS52016">
    <property type="entry name" value="TONB_DEPENDENT_REC_3"/>
    <property type="match status" value="1"/>
</dbReference>